<dbReference type="CDD" id="cd04690">
    <property type="entry name" value="NUDIX_Hydrolase"/>
    <property type="match status" value="1"/>
</dbReference>
<dbReference type="GO" id="GO:0016787">
    <property type="term" value="F:hydrolase activity"/>
    <property type="evidence" value="ECO:0007669"/>
    <property type="project" value="UniProtKB-KW"/>
</dbReference>
<gene>
    <name evidence="4" type="ORF">NCTC9428_04318</name>
</gene>
<evidence type="ECO:0000259" key="3">
    <source>
        <dbReference type="PROSITE" id="PS51462"/>
    </source>
</evidence>
<dbReference type="InterPro" id="IPR000086">
    <property type="entry name" value="NUDIX_hydrolase_dom"/>
</dbReference>
<dbReference type="PANTHER" id="PTHR43046">
    <property type="entry name" value="GDP-MANNOSE MANNOSYL HYDROLASE"/>
    <property type="match status" value="1"/>
</dbReference>
<dbReference type="Pfam" id="PF00293">
    <property type="entry name" value="NUDIX"/>
    <property type="match status" value="1"/>
</dbReference>
<protein>
    <submittedName>
        <fullName evidence="4">NUDIX hydrolase</fullName>
    </submittedName>
</protein>
<dbReference type="Gene3D" id="3.90.79.10">
    <property type="entry name" value="Nucleoside Triphosphate Pyrophosphohydrolase"/>
    <property type="match status" value="1"/>
</dbReference>
<name>A0A3S4SWQ7_PSEFL</name>
<dbReference type="PROSITE" id="PS00893">
    <property type="entry name" value="NUDIX_BOX"/>
    <property type="match status" value="1"/>
</dbReference>
<proteinExistence type="predicted"/>
<dbReference type="SUPFAM" id="SSF55811">
    <property type="entry name" value="Nudix"/>
    <property type="match status" value="1"/>
</dbReference>
<dbReference type="InterPro" id="IPR015797">
    <property type="entry name" value="NUDIX_hydrolase-like_dom_sf"/>
</dbReference>
<feature type="domain" description="Nudix hydrolase" evidence="3">
    <location>
        <begin position="24"/>
        <end position="151"/>
    </location>
</feature>
<dbReference type="EMBL" id="LR134318">
    <property type="protein sequence ID" value="VEF12659.1"/>
    <property type="molecule type" value="Genomic_DNA"/>
</dbReference>
<evidence type="ECO:0000256" key="2">
    <source>
        <dbReference type="ARBA" id="ARBA00022801"/>
    </source>
</evidence>
<dbReference type="PROSITE" id="PS51462">
    <property type="entry name" value="NUDIX"/>
    <property type="match status" value="1"/>
</dbReference>
<keyword evidence="2 4" id="KW-0378">Hydrolase</keyword>
<dbReference type="AlphaFoldDB" id="A0A3S4SWQ7"/>
<dbReference type="InterPro" id="IPR020084">
    <property type="entry name" value="NUDIX_hydrolase_CS"/>
</dbReference>
<evidence type="ECO:0000256" key="1">
    <source>
        <dbReference type="ARBA" id="ARBA00001946"/>
    </source>
</evidence>
<dbReference type="PANTHER" id="PTHR43046:SF2">
    <property type="entry name" value="8-OXO-DGTP DIPHOSPHATASE-RELATED"/>
    <property type="match status" value="1"/>
</dbReference>
<reference evidence="4 5" key="1">
    <citation type="submission" date="2018-12" db="EMBL/GenBank/DDBJ databases">
        <authorList>
            <consortium name="Pathogen Informatics"/>
        </authorList>
    </citation>
    <scope>NUCLEOTIDE SEQUENCE [LARGE SCALE GENOMIC DNA]</scope>
    <source>
        <strain evidence="4 5">NCTC9428</strain>
    </source>
</reference>
<sequence>MGSCDLFAQGIFRLMTPTSAASPRIIRIAAALLLNDHGQTLLVRKRGTSAFMQPGGKIDAHELPVHALVRELEEELDLRIDPAQAIFLGQFSAPAANEPGFVVQADIYQLTINTEVFPAAEIEEVIWIDPATDGDVILAPLTRDVILPFYRASLNAIA</sequence>
<organism evidence="4 5">
    <name type="scientific">Pseudomonas fluorescens</name>
    <dbReference type="NCBI Taxonomy" id="294"/>
    <lineage>
        <taxon>Bacteria</taxon>
        <taxon>Pseudomonadati</taxon>
        <taxon>Pseudomonadota</taxon>
        <taxon>Gammaproteobacteria</taxon>
        <taxon>Pseudomonadales</taxon>
        <taxon>Pseudomonadaceae</taxon>
        <taxon>Pseudomonas</taxon>
    </lineage>
</organism>
<dbReference type="Proteomes" id="UP000281909">
    <property type="component" value="Chromosome"/>
</dbReference>
<evidence type="ECO:0000313" key="4">
    <source>
        <dbReference type="EMBL" id="VEF12659.1"/>
    </source>
</evidence>
<comment type="cofactor">
    <cofactor evidence="1">
        <name>Mg(2+)</name>
        <dbReference type="ChEBI" id="CHEBI:18420"/>
    </cofactor>
</comment>
<accession>A0A3S4SWQ7</accession>
<evidence type="ECO:0000313" key="5">
    <source>
        <dbReference type="Proteomes" id="UP000281909"/>
    </source>
</evidence>